<dbReference type="Proteomes" id="UP001162541">
    <property type="component" value="Chromosome 3"/>
</dbReference>
<dbReference type="Pfam" id="PF01753">
    <property type="entry name" value="zf-MYND"/>
    <property type="match status" value="1"/>
</dbReference>
<sequence length="450" mass="49881">MAVIEDHSDGDDEIQTENAITHGVSVGNVSEIGLEQTIASLEIVASDDVDVESGDEEDDGEEDEIWGGGGLKGFVSKPEHPWKLLRQYFPSKAGGAPAWLDPMKVPPAKHGSCGICDKPLQFVLQVYAPSEDDASAFHRTLFVFVCTSLACLQQDQNQQRRKDKPKRSVKVFRSQLPRENDYYSASPPLTDGSALPLCKGAVLCSWCGTWKGDKICGGCKETRYCSQTHQMDHWRGGHAPGCRQAQEKMKATNEESCTTSSSDVEGADGVSLSSPACPSLWPEFELIVEDHSDDEDEDSDEGGMDERDGVRRLLSEYENRRRNQGREEFSSKDVAELQESSAEEQQWAAFQARVSKTPGQVLWYLRSADAKPLWPRVDGQPKTTDIPQCSHCGGNRIFEFQILPQLLYYFQLKDDPDSLDWGTIAVYSCENSCTVEGGSQEFAWVQPGFA</sequence>
<evidence type="ECO:0000256" key="5">
    <source>
        <dbReference type="SAM" id="MobiDB-lite"/>
    </source>
</evidence>
<dbReference type="Proteomes" id="UP000077202">
    <property type="component" value="Unassembled WGS sequence"/>
</dbReference>
<keyword evidence="3" id="KW-0862">Zinc</keyword>
<protein>
    <recommendedName>
        <fullName evidence="6">MYND-type domain-containing protein</fullName>
    </recommendedName>
</protein>
<dbReference type="InterPro" id="IPR002893">
    <property type="entry name" value="Znf_MYND"/>
</dbReference>
<evidence type="ECO:0000313" key="9">
    <source>
        <dbReference type="Proteomes" id="UP000077202"/>
    </source>
</evidence>
<dbReference type="AlphaFoldDB" id="A0A176WQ33"/>
<evidence type="ECO:0000256" key="2">
    <source>
        <dbReference type="ARBA" id="ARBA00022771"/>
    </source>
</evidence>
<feature type="region of interest" description="Disordered" evidence="5">
    <location>
        <begin position="253"/>
        <end position="276"/>
    </location>
</feature>
<dbReference type="InterPro" id="IPR007320">
    <property type="entry name" value="PDCD2_C"/>
</dbReference>
<reference evidence="7" key="2">
    <citation type="journal article" date="2019" name="Curr. Biol.">
        <title>Chromatin organization in early land plants reveals an ancestral association between H3K27me3, transposons, and constitutive heterochromatin.</title>
        <authorList>
            <person name="Montgomery S.A."/>
            <person name="Tanizawa Y."/>
            <person name="Galik B."/>
            <person name="Wang N."/>
            <person name="Ito T."/>
            <person name="Mochizuki T."/>
            <person name="Akimcheva S."/>
            <person name="Bowman J."/>
            <person name="Cognat V."/>
            <person name="Drouard L."/>
            <person name="Ekker H."/>
            <person name="Houng S."/>
            <person name="Kohchi T."/>
            <person name="Lin S."/>
            <person name="Liu L.D."/>
            <person name="Nakamura Y."/>
            <person name="Valeeva L.R."/>
            <person name="Shakirov E.V."/>
            <person name="Shippen D.E."/>
            <person name="Wei W."/>
            <person name="Yagura M."/>
            <person name="Yamaoka S."/>
            <person name="Yamato K.T."/>
            <person name="Liu C."/>
            <person name="Berger F."/>
        </authorList>
    </citation>
    <scope>NUCLEOTIDE SEQUENCE [LARGE SCALE GENOMIC DNA]</scope>
    <source>
        <strain evidence="7">Tak-1</strain>
    </source>
</reference>
<evidence type="ECO:0000256" key="3">
    <source>
        <dbReference type="ARBA" id="ARBA00022833"/>
    </source>
</evidence>
<dbReference type="PROSITE" id="PS50865">
    <property type="entry name" value="ZF_MYND_2"/>
    <property type="match status" value="1"/>
</dbReference>
<keyword evidence="9" id="KW-1185">Reference proteome</keyword>
<dbReference type="PANTHER" id="PTHR12298">
    <property type="entry name" value="PCDC2 PROGRAMMED CELL DEATH PROTEIN 2 -RELATED"/>
    <property type="match status" value="1"/>
</dbReference>
<evidence type="ECO:0000313" key="7">
    <source>
        <dbReference type="EMBL" id="BBN05131.1"/>
    </source>
</evidence>
<evidence type="ECO:0000256" key="4">
    <source>
        <dbReference type="PROSITE-ProRule" id="PRU00134"/>
    </source>
</evidence>
<reference evidence="8 9" key="1">
    <citation type="submission" date="2016-03" db="EMBL/GenBank/DDBJ databases">
        <title>Mechanisms controlling the formation of the plant cell surface in tip-growing cells are functionally conserved among land plants.</title>
        <authorList>
            <person name="Honkanen S."/>
            <person name="Jones V.A."/>
            <person name="Morieri G."/>
            <person name="Champion C."/>
            <person name="Hetherington A.J."/>
            <person name="Kelly S."/>
            <person name="Saint-Marcoux D."/>
            <person name="Proust H."/>
            <person name="Prescott H."/>
            <person name="Dolan L."/>
        </authorList>
    </citation>
    <scope>NUCLEOTIDE SEQUENCE [LARGE SCALE GENOMIC DNA]</scope>
    <source>
        <strain evidence="9">cv. Tak-1 and cv. Tak-2</strain>
        <tissue evidence="8">Whole gametophyte</tissue>
    </source>
</reference>
<name>A0A176WQ33_MARPO</name>
<evidence type="ECO:0000259" key="6">
    <source>
        <dbReference type="PROSITE" id="PS50865"/>
    </source>
</evidence>
<dbReference type="GO" id="GO:0008270">
    <property type="term" value="F:zinc ion binding"/>
    <property type="evidence" value="ECO:0007669"/>
    <property type="project" value="UniProtKB-KW"/>
</dbReference>
<keyword evidence="1" id="KW-0479">Metal-binding</keyword>
<dbReference type="EMBL" id="AP019868">
    <property type="protein sequence ID" value="BBN05131.1"/>
    <property type="molecule type" value="Genomic_DNA"/>
</dbReference>
<dbReference type="PROSITE" id="PS01360">
    <property type="entry name" value="ZF_MYND_1"/>
    <property type="match status" value="1"/>
</dbReference>
<gene>
    <name evidence="8" type="ORF">AXG93_1550s1150</name>
    <name evidence="7" type="ORF">Mp_3g10580</name>
</gene>
<feature type="domain" description="MYND-type" evidence="6">
    <location>
        <begin position="204"/>
        <end position="242"/>
    </location>
</feature>
<feature type="compositionally biased region" description="Basic and acidic residues" evidence="5">
    <location>
        <begin position="316"/>
        <end position="335"/>
    </location>
</feature>
<feature type="compositionally biased region" description="Polar residues" evidence="5">
    <location>
        <begin position="254"/>
        <end position="263"/>
    </location>
</feature>
<feature type="compositionally biased region" description="Acidic residues" evidence="5">
    <location>
        <begin position="47"/>
        <end position="65"/>
    </location>
</feature>
<evidence type="ECO:0000256" key="1">
    <source>
        <dbReference type="ARBA" id="ARBA00022723"/>
    </source>
</evidence>
<organism evidence="8 9">
    <name type="scientific">Marchantia polymorpha subsp. ruderalis</name>
    <dbReference type="NCBI Taxonomy" id="1480154"/>
    <lineage>
        <taxon>Eukaryota</taxon>
        <taxon>Viridiplantae</taxon>
        <taxon>Streptophyta</taxon>
        <taxon>Embryophyta</taxon>
        <taxon>Marchantiophyta</taxon>
        <taxon>Marchantiopsida</taxon>
        <taxon>Marchantiidae</taxon>
        <taxon>Marchantiales</taxon>
        <taxon>Marchantiaceae</taxon>
        <taxon>Marchantia</taxon>
    </lineage>
</organism>
<dbReference type="EMBL" id="LVLJ01000228">
    <property type="protein sequence ID" value="OAE35209.1"/>
    <property type="molecule type" value="Genomic_DNA"/>
</dbReference>
<reference evidence="10" key="3">
    <citation type="journal article" date="2020" name="Curr. Biol.">
        <title>Chromatin organization in early land plants reveals an ancestral association between H3K27me3, transposons, and constitutive heterochromatin.</title>
        <authorList>
            <person name="Montgomery S.A."/>
            <person name="Tanizawa Y."/>
            <person name="Galik B."/>
            <person name="Wang N."/>
            <person name="Ito T."/>
            <person name="Mochizuki T."/>
            <person name="Akimcheva S."/>
            <person name="Bowman J.L."/>
            <person name="Cognat V."/>
            <person name="Marechal-Drouard L."/>
            <person name="Ekker H."/>
            <person name="Hong S.F."/>
            <person name="Kohchi T."/>
            <person name="Lin S.S."/>
            <person name="Liu L.D."/>
            <person name="Nakamura Y."/>
            <person name="Valeeva L.R."/>
            <person name="Shakirov E.V."/>
            <person name="Shippen D.E."/>
            <person name="Wei W.L."/>
            <person name="Yagura M."/>
            <person name="Yamaoka S."/>
            <person name="Yamato K.T."/>
            <person name="Liu C."/>
            <person name="Berger F."/>
        </authorList>
    </citation>
    <scope>NUCLEOTIDE SEQUENCE [LARGE SCALE GENOMIC DNA]</scope>
    <source>
        <strain evidence="10">Tak-1</strain>
    </source>
</reference>
<dbReference type="GO" id="GO:0005737">
    <property type="term" value="C:cytoplasm"/>
    <property type="evidence" value="ECO:0007669"/>
    <property type="project" value="InterPro"/>
</dbReference>
<dbReference type="SUPFAM" id="SSF144232">
    <property type="entry name" value="HIT/MYND zinc finger-like"/>
    <property type="match status" value="1"/>
</dbReference>
<evidence type="ECO:0000313" key="10">
    <source>
        <dbReference type="Proteomes" id="UP001162541"/>
    </source>
</evidence>
<proteinExistence type="predicted"/>
<keyword evidence="2 4" id="KW-0863">Zinc-finger</keyword>
<feature type="region of interest" description="Disordered" evidence="5">
    <location>
        <begin position="47"/>
        <end position="71"/>
    </location>
</feature>
<evidence type="ECO:0000313" key="8">
    <source>
        <dbReference type="EMBL" id="OAE35209.1"/>
    </source>
</evidence>
<feature type="region of interest" description="Disordered" evidence="5">
    <location>
        <begin position="316"/>
        <end position="337"/>
    </location>
</feature>
<accession>A0A176WQ33</accession>
<dbReference type="Gene3D" id="6.10.140.2220">
    <property type="match status" value="1"/>
</dbReference>
<dbReference type="PANTHER" id="PTHR12298:SF4">
    <property type="entry name" value="PROGRAMMED CELL DEATH PROTEIN 2"/>
    <property type="match status" value="1"/>
</dbReference>
<dbReference type="Pfam" id="PF04194">
    <property type="entry name" value="PDCD2_C"/>
    <property type="match status" value="1"/>
</dbReference>